<gene>
    <name evidence="5" type="ORF">PV328_009053</name>
</gene>
<sequence>MAGVYRQSLMSLQENTQNALIIGIIISSSNPRIFEMESLHRSGTRGVWTFTLRDSENDTINVTVWGSVQYVNNLAKMFQIGSVVDVINPKVIARKIGDKNEIFVPTVSSPYSLTVNENAALIQEHEYSDRSDYEALLNLPIRNISKLRCLSSIMENLEALLNQFVDVVLVVTFIGECRTIRTKDGRTLITRDFEATDGSYTQDTVAFKLWDNDWVQRSESWEPKNTVILLTDAQIIFDKYKKKTSLMIVRKTLITENPNVPQTTEVRKSIKPDSEYMPHDPYVIPKNDCITNIMTIMEITEKVNQKPSGTNDRVQFMTLLYAQITEMNLENTDVVVTRCALCKRIIIKGDDSCRNLECPCGNGRRVPENIKTIYLRINLKDKTGYLVGCRLTGAPAELALGCDAEEFGAMTLGERDIMKSKFFLKQFDIKLQVLGPSQTFPRALYNILSINPCNENYSENNCFDGEYADF</sequence>
<dbReference type="InterPro" id="IPR056880">
    <property type="entry name" value="OB_MEIOB_N"/>
</dbReference>
<dbReference type="PANTHER" id="PTHR21166:SF2">
    <property type="entry name" value="CELL DIVISION CONTROL PROTEIN 24 OB DOMAIN-CONTAINING PROTEIN-RELATED"/>
    <property type="match status" value="1"/>
</dbReference>
<evidence type="ECO:0000256" key="1">
    <source>
        <dbReference type="ARBA" id="ARBA00023125"/>
    </source>
</evidence>
<dbReference type="Pfam" id="PF24903">
    <property type="entry name" value="OB_MEIOB_N"/>
    <property type="match status" value="1"/>
</dbReference>
<proteinExistence type="inferred from homology"/>
<dbReference type="InterPro" id="IPR052469">
    <property type="entry name" value="MEIOB"/>
</dbReference>
<dbReference type="InterPro" id="IPR012340">
    <property type="entry name" value="NA-bd_OB-fold"/>
</dbReference>
<reference evidence="5" key="1">
    <citation type="journal article" date="2023" name="bioRxiv">
        <title>Scaffold-level genome assemblies of two parasitoid biocontrol wasps reveal the parthenogenesis mechanism and an associated novel virus.</title>
        <authorList>
            <person name="Inwood S."/>
            <person name="Skelly J."/>
            <person name="Guhlin J."/>
            <person name="Harrop T."/>
            <person name="Goldson S."/>
            <person name="Dearden P."/>
        </authorList>
    </citation>
    <scope>NUCLEOTIDE SEQUENCE</scope>
    <source>
        <strain evidence="5">Irish</strain>
        <tissue evidence="5">Whole body</tissue>
    </source>
</reference>
<keyword evidence="2" id="KW-0469">Meiosis</keyword>
<evidence type="ECO:0000313" key="5">
    <source>
        <dbReference type="EMBL" id="KAK0171306.1"/>
    </source>
</evidence>
<keyword evidence="6" id="KW-1185">Reference proteome</keyword>
<dbReference type="Gene3D" id="2.40.50.140">
    <property type="entry name" value="Nucleic acid-binding proteins"/>
    <property type="match status" value="2"/>
</dbReference>
<dbReference type="GO" id="GO:0000712">
    <property type="term" value="P:resolution of meiotic recombination intermediates"/>
    <property type="evidence" value="ECO:0007669"/>
    <property type="project" value="TreeGrafter"/>
</dbReference>
<dbReference type="Proteomes" id="UP001168990">
    <property type="component" value="Unassembled WGS sequence"/>
</dbReference>
<evidence type="ECO:0000256" key="2">
    <source>
        <dbReference type="ARBA" id="ARBA00023254"/>
    </source>
</evidence>
<evidence type="ECO:0000313" key="6">
    <source>
        <dbReference type="Proteomes" id="UP001168990"/>
    </source>
</evidence>
<keyword evidence="1" id="KW-0238">DNA-binding</keyword>
<reference evidence="5" key="2">
    <citation type="submission" date="2023-03" db="EMBL/GenBank/DDBJ databases">
        <authorList>
            <person name="Inwood S.N."/>
            <person name="Skelly J.G."/>
            <person name="Guhlin J."/>
            <person name="Harrop T.W.R."/>
            <person name="Goldson S.G."/>
            <person name="Dearden P.K."/>
        </authorList>
    </citation>
    <scope>NUCLEOTIDE SEQUENCE</scope>
    <source>
        <strain evidence="5">Irish</strain>
        <tissue evidence="5">Whole body</tissue>
    </source>
</reference>
<accession>A0AA39FKV3</accession>
<dbReference type="GO" id="GO:0008310">
    <property type="term" value="F:single-stranded DNA 3'-5' DNA exonuclease activity"/>
    <property type="evidence" value="ECO:0007669"/>
    <property type="project" value="TreeGrafter"/>
</dbReference>
<dbReference type="SUPFAM" id="SSF50249">
    <property type="entry name" value="Nucleic acid-binding proteins"/>
    <property type="match status" value="2"/>
</dbReference>
<dbReference type="GO" id="GO:0003697">
    <property type="term" value="F:single-stranded DNA binding"/>
    <property type="evidence" value="ECO:0007669"/>
    <property type="project" value="TreeGrafter"/>
</dbReference>
<protein>
    <recommendedName>
        <fullName evidence="4">MEIOB-like N-terminal domain-containing protein</fullName>
    </recommendedName>
</protein>
<comment type="similarity">
    <text evidence="3">Belongs to the MEIOB family.</text>
</comment>
<evidence type="ECO:0000256" key="3">
    <source>
        <dbReference type="ARBA" id="ARBA00038329"/>
    </source>
</evidence>
<name>A0AA39FKV3_9HYME</name>
<feature type="domain" description="MEIOB-like N-terminal" evidence="4">
    <location>
        <begin position="5"/>
        <end position="141"/>
    </location>
</feature>
<evidence type="ECO:0000259" key="4">
    <source>
        <dbReference type="Pfam" id="PF24903"/>
    </source>
</evidence>
<comment type="caution">
    <text evidence="5">The sequence shown here is derived from an EMBL/GenBank/DDBJ whole genome shotgun (WGS) entry which is preliminary data.</text>
</comment>
<dbReference type="EMBL" id="JAQQBS010000003">
    <property type="protein sequence ID" value="KAK0171306.1"/>
    <property type="molecule type" value="Genomic_DNA"/>
</dbReference>
<dbReference type="AlphaFoldDB" id="A0AA39FKV3"/>
<dbReference type="PANTHER" id="PTHR21166">
    <property type="entry name" value="CELL DIVISION CONTROL PROTEIN 24 OB DOMAIN-CONTAINING PROTEIN-RELATED"/>
    <property type="match status" value="1"/>
</dbReference>
<organism evidence="5 6">
    <name type="scientific">Microctonus aethiopoides</name>
    <dbReference type="NCBI Taxonomy" id="144406"/>
    <lineage>
        <taxon>Eukaryota</taxon>
        <taxon>Metazoa</taxon>
        <taxon>Ecdysozoa</taxon>
        <taxon>Arthropoda</taxon>
        <taxon>Hexapoda</taxon>
        <taxon>Insecta</taxon>
        <taxon>Pterygota</taxon>
        <taxon>Neoptera</taxon>
        <taxon>Endopterygota</taxon>
        <taxon>Hymenoptera</taxon>
        <taxon>Apocrita</taxon>
        <taxon>Ichneumonoidea</taxon>
        <taxon>Braconidae</taxon>
        <taxon>Euphorinae</taxon>
        <taxon>Microctonus</taxon>
    </lineage>
</organism>